<dbReference type="PANTHER" id="PTHR32092">
    <property type="entry name" value="6-PHOSPHO-BETA-GLUCOSIDASE-RELATED"/>
    <property type="match status" value="1"/>
</dbReference>
<dbReference type="HOGENOM" id="CLU_045951_1_1_12"/>
<dbReference type="Pfam" id="PF11975">
    <property type="entry name" value="Glyco_hydro_4C"/>
    <property type="match status" value="1"/>
</dbReference>
<dbReference type="KEGG" id="bip:Bint_2169"/>
<organism evidence="14 15">
    <name type="scientific">Brachyspira intermedia (strain ATCC 51140 / PWS/A)</name>
    <name type="common">Serpulina intermedia</name>
    <dbReference type="NCBI Taxonomy" id="1045858"/>
    <lineage>
        <taxon>Bacteria</taxon>
        <taxon>Pseudomonadati</taxon>
        <taxon>Spirochaetota</taxon>
        <taxon>Spirochaetia</taxon>
        <taxon>Brachyspirales</taxon>
        <taxon>Brachyspiraceae</taxon>
        <taxon>Brachyspira</taxon>
    </lineage>
</organism>
<dbReference type="GO" id="GO:0046872">
    <property type="term" value="F:metal ion binding"/>
    <property type="evidence" value="ECO:0007669"/>
    <property type="project" value="UniProtKB-KW"/>
</dbReference>
<keyword evidence="6 10" id="KW-0464">Manganese</keyword>
<dbReference type="eggNOG" id="COG1486">
    <property type="taxonomic scope" value="Bacteria"/>
</dbReference>
<comment type="cofactor">
    <cofactor evidence="12">
        <name>NAD(+)</name>
        <dbReference type="ChEBI" id="CHEBI:57540"/>
    </cofactor>
    <text evidence="12">Binds 1 NAD(+) per subunit.</text>
</comment>
<evidence type="ECO:0000256" key="6">
    <source>
        <dbReference type="ARBA" id="ARBA00023211"/>
    </source>
</evidence>
<dbReference type="Proteomes" id="UP000008522">
    <property type="component" value="Chromosome"/>
</dbReference>
<keyword evidence="10" id="KW-0533">Nickel</keyword>
<keyword evidence="3 10" id="KW-0479">Metal-binding</keyword>
<dbReference type="GO" id="GO:0016616">
    <property type="term" value="F:oxidoreductase activity, acting on the CH-OH group of donors, NAD or NADP as acceptor"/>
    <property type="evidence" value="ECO:0007669"/>
    <property type="project" value="InterPro"/>
</dbReference>
<dbReference type="InterPro" id="IPR001088">
    <property type="entry name" value="Glyco_hydro_4"/>
</dbReference>
<dbReference type="InterPro" id="IPR053715">
    <property type="entry name" value="GH4_Enzyme_sf"/>
</dbReference>
<name>G0ELK4_BRAIP</name>
<gene>
    <name evidence="14" type="ordered locus">Bint_2169</name>
</gene>
<keyword evidence="8 12" id="KW-0326">Glycosidase</keyword>
<evidence type="ECO:0000259" key="13">
    <source>
        <dbReference type="Pfam" id="PF11975"/>
    </source>
</evidence>
<evidence type="ECO:0000256" key="11">
    <source>
        <dbReference type="PIRSR" id="PIRSR601088-4"/>
    </source>
</evidence>
<evidence type="ECO:0000313" key="15">
    <source>
        <dbReference type="Proteomes" id="UP000008522"/>
    </source>
</evidence>
<evidence type="ECO:0000256" key="12">
    <source>
        <dbReference type="RuleBase" id="RU361152"/>
    </source>
</evidence>
<dbReference type="PRINTS" id="PR00732">
    <property type="entry name" value="GLHYDRLASE4"/>
</dbReference>
<keyword evidence="10" id="KW-0408">Iron</keyword>
<comment type="cofactor">
    <cofactor evidence="1">
        <name>Mn(2+)</name>
        <dbReference type="ChEBI" id="CHEBI:29035"/>
    </cofactor>
</comment>
<evidence type="ECO:0000256" key="9">
    <source>
        <dbReference type="PIRSR" id="PIRSR601088-2"/>
    </source>
</evidence>
<evidence type="ECO:0000256" key="10">
    <source>
        <dbReference type="PIRSR" id="PIRSR601088-3"/>
    </source>
</evidence>
<evidence type="ECO:0000256" key="8">
    <source>
        <dbReference type="ARBA" id="ARBA00023295"/>
    </source>
</evidence>
<dbReference type="GO" id="GO:0004553">
    <property type="term" value="F:hydrolase activity, hydrolyzing O-glycosyl compounds"/>
    <property type="evidence" value="ECO:0007669"/>
    <property type="project" value="InterPro"/>
</dbReference>
<feature type="binding site" evidence="10">
    <location>
        <position position="202"/>
    </location>
    <ligand>
        <name>Mn(2+)</name>
        <dbReference type="ChEBI" id="CHEBI:29035"/>
    </ligand>
</feature>
<protein>
    <submittedName>
        <fullName evidence="14">Glycoside hydrolase family 4</fullName>
    </submittedName>
</protein>
<evidence type="ECO:0000256" key="4">
    <source>
        <dbReference type="ARBA" id="ARBA00022801"/>
    </source>
</evidence>
<dbReference type="InterPro" id="IPR015955">
    <property type="entry name" value="Lactate_DH/Glyco_Ohase_4_C"/>
</dbReference>
<dbReference type="PANTHER" id="PTHR32092:SF6">
    <property type="entry name" value="ALPHA-GALACTOSIDASE"/>
    <property type="match status" value="1"/>
</dbReference>
<keyword evidence="15" id="KW-1185">Reference proteome</keyword>
<evidence type="ECO:0000256" key="1">
    <source>
        <dbReference type="ARBA" id="ARBA00001936"/>
    </source>
</evidence>
<evidence type="ECO:0000256" key="7">
    <source>
        <dbReference type="ARBA" id="ARBA00023277"/>
    </source>
</evidence>
<dbReference type="SUPFAM" id="SSF51735">
    <property type="entry name" value="NAD(P)-binding Rossmann-fold domains"/>
    <property type="match status" value="1"/>
</dbReference>
<dbReference type="Pfam" id="PF02056">
    <property type="entry name" value="Glyco_hydro_4"/>
    <property type="match status" value="1"/>
</dbReference>
<accession>G0ELK4</accession>
<keyword evidence="4 12" id="KW-0378">Hydrolase</keyword>
<dbReference type="InterPro" id="IPR022616">
    <property type="entry name" value="Glyco_hydro_4_C"/>
</dbReference>
<dbReference type="EMBL" id="CP002874">
    <property type="protein sequence ID" value="AEM22780.1"/>
    <property type="molecule type" value="Genomic_DNA"/>
</dbReference>
<reference evidence="14 15" key="1">
    <citation type="journal article" date="2011" name="BMC Genomics">
        <title>Complete genome sequence of Brachyspira intermedia reveals unique genomic features in Brachyspira species and phage-mediated horizontal gene transfer.</title>
        <authorList>
            <person name="Hafstrom T."/>
            <person name="Jansson D.S."/>
            <person name="Segerman B."/>
        </authorList>
    </citation>
    <scope>NUCLEOTIDE SEQUENCE [LARGE SCALE GENOMIC DNA]</scope>
    <source>
        <strain evidence="15">ATCC 51140 / PWS/A</strain>
    </source>
</reference>
<keyword evidence="10" id="KW-0170">Cobalt</keyword>
<evidence type="ECO:0000256" key="3">
    <source>
        <dbReference type="ARBA" id="ARBA00022723"/>
    </source>
</evidence>
<feature type="binding site" evidence="10">
    <location>
        <position position="172"/>
    </location>
    <ligand>
        <name>Mn(2+)</name>
        <dbReference type="ChEBI" id="CHEBI:29035"/>
    </ligand>
</feature>
<evidence type="ECO:0000256" key="2">
    <source>
        <dbReference type="ARBA" id="ARBA00010141"/>
    </source>
</evidence>
<evidence type="ECO:0000313" key="14">
    <source>
        <dbReference type="EMBL" id="AEM22780.1"/>
    </source>
</evidence>
<sequence length="454" mass="51679">MEMIKFVLVGAGSAQFGCDMLGDIFSTKSLEGSHITLLDINPNALKKVYDYVKEFIEANKLNFTVDATTDRKEAFKNAEFIISSIEVGDRFQLWDEDWKIPMQYGIHQVYGENGGPGGVFHSLRIIPPILDIVKDAMDICPNAYIFNFSNPMTAICTAVKRVYPNARFIGMCHEIGWLHKWLPKILRMNYDSLDIKAGGLNHFSCLLEIKDKKSGKDLYPDVLKNAHGYFEHEVGYSDLLKYAKANNAFSKTESFDHSIEEKLKGEFIWADRRLLKVILEKYKLLPITVDSHFGEYIGWAWDVVDHRGILDFYELYRTVLSKAEPKIELRVKERASSIIDGIVTNESYVEEAVNILNDGLIEDLPSWIAVEVPAEISKDGVKGVKLNNVPKGYLSLLRNYVSVYDLTAEAAIHHKKEYAIQAILANPVVNVCKNIEEMVDRMIDSQKPYLDYLK</sequence>
<dbReference type="Gene3D" id="3.90.1820.10">
    <property type="entry name" value="AglA-like glucosidase"/>
    <property type="match status" value="1"/>
</dbReference>
<keyword evidence="5 12" id="KW-0520">NAD</keyword>
<feature type="domain" description="Glycosyl hydrolase family 4 C-terminal" evidence="13">
    <location>
        <begin position="199"/>
        <end position="429"/>
    </location>
</feature>
<evidence type="ECO:0000256" key="5">
    <source>
        <dbReference type="ARBA" id="ARBA00023027"/>
    </source>
</evidence>
<dbReference type="SUPFAM" id="SSF56327">
    <property type="entry name" value="LDH C-terminal domain-like"/>
    <property type="match status" value="1"/>
</dbReference>
<dbReference type="InterPro" id="IPR036291">
    <property type="entry name" value="NAD(P)-bd_dom_sf"/>
</dbReference>
<comment type="similarity">
    <text evidence="2 12">Belongs to the glycosyl hydrolase 4 family.</text>
</comment>
<dbReference type="AlphaFoldDB" id="G0ELK4"/>
<dbReference type="PATRIC" id="fig|1045858.4.peg.2172"/>
<keyword evidence="7" id="KW-0119">Carbohydrate metabolism</keyword>
<feature type="binding site" evidence="9">
    <location>
        <position position="150"/>
    </location>
    <ligand>
        <name>substrate</name>
    </ligand>
</feature>
<proteinExistence type="inferred from homology"/>
<dbReference type="GO" id="GO:0005975">
    <property type="term" value="P:carbohydrate metabolic process"/>
    <property type="evidence" value="ECO:0007669"/>
    <property type="project" value="InterPro"/>
</dbReference>
<feature type="site" description="Increases basicity of active site Tyr" evidence="11">
    <location>
        <position position="112"/>
    </location>
</feature>